<organism evidence="3 4">
    <name type="scientific">Mytilus edulis</name>
    <name type="common">Blue mussel</name>
    <dbReference type="NCBI Taxonomy" id="6550"/>
    <lineage>
        <taxon>Eukaryota</taxon>
        <taxon>Metazoa</taxon>
        <taxon>Spiralia</taxon>
        <taxon>Lophotrochozoa</taxon>
        <taxon>Mollusca</taxon>
        <taxon>Bivalvia</taxon>
        <taxon>Autobranchia</taxon>
        <taxon>Pteriomorphia</taxon>
        <taxon>Mytilida</taxon>
        <taxon>Mytiloidea</taxon>
        <taxon>Mytilidae</taxon>
        <taxon>Mytilinae</taxon>
        <taxon>Mytilus</taxon>
    </lineage>
</organism>
<evidence type="ECO:0000256" key="1">
    <source>
        <dbReference type="SAM" id="MobiDB-lite"/>
    </source>
</evidence>
<sequence>MFKELYNYVTTCVPCQSRNLQKVRAPIQETKIPPYPFCHVGVDLSGPYPTTMSGNRYIIGFIDLYSGWPEAFSVATKSTDNVAHLLIEEITSRHSGIQILTSDNGGENCSKAMEEVCKELNIKHIKTSFYHPQGNAKIERFHRTLHDVLSKLIEDHSTTWDLYLNQALAAIRFNINESTQLSPFYALYNRDPVLPLDNILQPRRKYNGEEYHKIALQQQHKSFMLVHKTMKKSKQKQAKYANKHSKDIKFEENSDEEDDIPLMELSKKLRGRKIFSEQDNVNNGQLESDDQVMKEEVGNSPSDYDVSDIDDNMSSTHSSSVTSENYDMEDNMSVNSVKIENNQKPTDIGANETKLVSKEHVQNLEEPAMKWWWFSLVLFGLTSQFIVKENVMFQKMSVNSFKIKNNQKPTDMGANETKLEEPVMKWWWFSLVLFGLTSQFIVKENVMFQKMSVNSVKIKNNQKPTDMGANETKLVSKEHVQNLVRALIGKALSFLFGTVSDSDLSKIRRNIKTLAQNQDAIRHIVQDGLTILITTQTHVSENRHKVNELIESVEELGNRLQTFATDLEKQIEVMGSYLQAYLHMDMIIGEIKDLLNIAGDYLNHLQLQLNMLSLGHMSPSLISPGNLRVLLTDIKRRLPATLKIPGDEVKDIWNFYKFLTCSTVLDENKIIIIITLPLLDIRDTYDIYKIHNLPVPTTITD</sequence>
<dbReference type="Pfam" id="PF00665">
    <property type="entry name" value="rve"/>
    <property type="match status" value="1"/>
</dbReference>
<dbReference type="GO" id="GO:0003676">
    <property type="term" value="F:nucleic acid binding"/>
    <property type="evidence" value="ECO:0007669"/>
    <property type="project" value="InterPro"/>
</dbReference>
<comment type="caution">
    <text evidence="3">The sequence shown here is derived from an EMBL/GenBank/DDBJ whole genome shotgun (WGS) entry which is preliminary data.</text>
</comment>
<feature type="domain" description="Integrase catalytic" evidence="2">
    <location>
        <begin position="32"/>
        <end position="210"/>
    </location>
</feature>
<proteinExistence type="predicted"/>
<dbReference type="PROSITE" id="PS50994">
    <property type="entry name" value="INTEGRASE"/>
    <property type="match status" value="1"/>
</dbReference>
<dbReference type="InterPro" id="IPR001584">
    <property type="entry name" value="Integrase_cat-core"/>
</dbReference>
<evidence type="ECO:0000313" key="3">
    <source>
        <dbReference type="EMBL" id="CAG2219880.1"/>
    </source>
</evidence>
<protein>
    <recommendedName>
        <fullName evidence="2">Integrase catalytic domain-containing protein</fullName>
    </recommendedName>
</protein>
<dbReference type="GO" id="GO:0015074">
    <property type="term" value="P:DNA integration"/>
    <property type="evidence" value="ECO:0007669"/>
    <property type="project" value="InterPro"/>
</dbReference>
<feature type="compositionally biased region" description="Low complexity" evidence="1">
    <location>
        <begin position="314"/>
        <end position="323"/>
    </location>
</feature>
<dbReference type="InterPro" id="IPR036397">
    <property type="entry name" value="RNaseH_sf"/>
</dbReference>
<dbReference type="OrthoDB" id="10402233at2759"/>
<evidence type="ECO:0000313" key="4">
    <source>
        <dbReference type="Proteomes" id="UP000683360"/>
    </source>
</evidence>
<dbReference type="InterPro" id="IPR012337">
    <property type="entry name" value="RNaseH-like_sf"/>
</dbReference>
<dbReference type="PANTHER" id="PTHR37984">
    <property type="entry name" value="PROTEIN CBG26694"/>
    <property type="match status" value="1"/>
</dbReference>
<dbReference type="SUPFAM" id="SSF53098">
    <property type="entry name" value="Ribonuclease H-like"/>
    <property type="match status" value="1"/>
</dbReference>
<dbReference type="PANTHER" id="PTHR37984:SF5">
    <property type="entry name" value="PROTEIN NYNRIN-LIKE"/>
    <property type="match status" value="1"/>
</dbReference>
<feature type="region of interest" description="Disordered" evidence="1">
    <location>
        <begin position="281"/>
        <end position="324"/>
    </location>
</feature>
<dbReference type="Gene3D" id="3.30.420.10">
    <property type="entry name" value="Ribonuclease H-like superfamily/Ribonuclease H"/>
    <property type="match status" value="1"/>
</dbReference>
<dbReference type="EMBL" id="CAJPWZ010001645">
    <property type="protein sequence ID" value="CAG2219880.1"/>
    <property type="molecule type" value="Genomic_DNA"/>
</dbReference>
<gene>
    <name evidence="3" type="ORF">MEDL_33398</name>
</gene>
<dbReference type="Proteomes" id="UP000683360">
    <property type="component" value="Unassembled WGS sequence"/>
</dbReference>
<dbReference type="AlphaFoldDB" id="A0A8S3SP58"/>
<dbReference type="InterPro" id="IPR050951">
    <property type="entry name" value="Retrovirus_Pol_polyprotein"/>
</dbReference>
<keyword evidence="4" id="KW-1185">Reference proteome</keyword>
<name>A0A8S3SP58_MYTED</name>
<accession>A0A8S3SP58</accession>
<evidence type="ECO:0000259" key="2">
    <source>
        <dbReference type="PROSITE" id="PS50994"/>
    </source>
</evidence>
<reference evidence="3" key="1">
    <citation type="submission" date="2021-03" db="EMBL/GenBank/DDBJ databases">
        <authorList>
            <person name="Bekaert M."/>
        </authorList>
    </citation>
    <scope>NUCLEOTIDE SEQUENCE</scope>
</reference>